<dbReference type="SUPFAM" id="SSF53254">
    <property type="entry name" value="Phosphoglycerate mutase-like"/>
    <property type="match status" value="1"/>
</dbReference>
<reference evidence="5 6" key="1">
    <citation type="submission" date="2019-09" db="EMBL/GenBank/DDBJ databases">
        <title>Serinicoccus pratensis sp. nov., isolated from meadow soil.</title>
        <authorList>
            <person name="Zhang W."/>
        </authorList>
    </citation>
    <scope>NUCLEOTIDE SEQUENCE [LARGE SCALE GENOMIC DNA]</scope>
    <source>
        <strain evidence="5 6">W204</strain>
    </source>
</reference>
<dbReference type="SMART" id="SM00855">
    <property type="entry name" value="PGAM"/>
    <property type="match status" value="1"/>
</dbReference>
<feature type="active site" description="Proton donor/acceptor" evidence="1">
    <location>
        <position position="311"/>
    </location>
</feature>
<feature type="domain" description="RNase H type-1" evidence="4">
    <location>
        <begin position="1"/>
        <end position="140"/>
    </location>
</feature>
<gene>
    <name evidence="5" type="ORF">FY030_09100</name>
</gene>
<dbReference type="Gene3D" id="3.40.50.1240">
    <property type="entry name" value="Phosphoglycerate mutase-like"/>
    <property type="match status" value="1"/>
</dbReference>
<dbReference type="InterPro" id="IPR013078">
    <property type="entry name" value="His_Pase_superF_clade-1"/>
</dbReference>
<dbReference type="Pfam" id="PF00300">
    <property type="entry name" value="His_Phos_1"/>
    <property type="match status" value="1"/>
</dbReference>
<dbReference type="InterPro" id="IPR050275">
    <property type="entry name" value="PGM_Phosphatase"/>
</dbReference>
<dbReference type="GO" id="GO:0016791">
    <property type="term" value="F:phosphatase activity"/>
    <property type="evidence" value="ECO:0007669"/>
    <property type="project" value="TreeGrafter"/>
</dbReference>
<evidence type="ECO:0000313" key="5">
    <source>
        <dbReference type="EMBL" id="QFG70254.1"/>
    </source>
</evidence>
<dbReference type="InterPro" id="IPR012337">
    <property type="entry name" value="RNaseH-like_sf"/>
</dbReference>
<dbReference type="CDD" id="cd09279">
    <property type="entry name" value="RNase_HI_like"/>
    <property type="match status" value="1"/>
</dbReference>
<evidence type="ECO:0000256" key="1">
    <source>
        <dbReference type="PIRSR" id="PIRSR613078-1"/>
    </source>
</evidence>
<dbReference type="AlphaFoldDB" id="A0A5J6VA47"/>
<sequence length="448" mass="48306">MRHALIVEADGGSRGNPGVAGYGALVRDARTGTVLAERAAPLGTASNNVAEYSGLLAGLRAVLDLDLAREAAVEVRMDSKLVVEQMAGRWKIKHADMRRLALEARELVDAIQRQDGTVSFTWIPREQNGAADALSNDGMDGQTVRRDHVGPAGQAGESRGERGGEADAPWSLFDEPQEERPSTDGGTAYQKRQEVRPTFGEQRAPVADLVLSDETVPVLEGQTRLILVRHGITDYTQQHRVDGRGGADPALNSTGMAQARAAAQAVLRLVERSEPGPVSVVSSSLERARQTGQAIADALGVQREEDRDWDEQGFGDWDGRTMGELAEEFGQELLALRSDADYKRPGGESRRELDERVAAALTRAVQRGDTVVVATHRVALMSVLCRLLGIDHERGWSLATAPASLSAVEIWPDGVAQVAFVNDTHHLHDLVQPPGQDAPATIVDRSLD</sequence>
<dbReference type="Proteomes" id="UP000326546">
    <property type="component" value="Chromosome"/>
</dbReference>
<organism evidence="5 6">
    <name type="scientific">Ornithinimicrobium pratense</name>
    <dbReference type="NCBI Taxonomy" id="2593973"/>
    <lineage>
        <taxon>Bacteria</taxon>
        <taxon>Bacillati</taxon>
        <taxon>Actinomycetota</taxon>
        <taxon>Actinomycetes</taxon>
        <taxon>Micrococcales</taxon>
        <taxon>Ornithinimicrobiaceae</taxon>
        <taxon>Ornithinimicrobium</taxon>
    </lineage>
</organism>
<evidence type="ECO:0000256" key="3">
    <source>
        <dbReference type="SAM" id="MobiDB-lite"/>
    </source>
</evidence>
<dbReference type="PROSITE" id="PS50879">
    <property type="entry name" value="RNASE_H_1"/>
    <property type="match status" value="1"/>
</dbReference>
<dbReference type="PANTHER" id="PTHR48100">
    <property type="entry name" value="BROAD-SPECIFICITY PHOSPHATASE YOR283W-RELATED"/>
    <property type="match status" value="1"/>
</dbReference>
<evidence type="ECO:0000313" key="6">
    <source>
        <dbReference type="Proteomes" id="UP000326546"/>
    </source>
</evidence>
<dbReference type="GO" id="GO:0005737">
    <property type="term" value="C:cytoplasm"/>
    <property type="evidence" value="ECO:0007669"/>
    <property type="project" value="TreeGrafter"/>
</dbReference>
<evidence type="ECO:0000256" key="2">
    <source>
        <dbReference type="PIRSR" id="PIRSR613078-2"/>
    </source>
</evidence>
<dbReference type="NCBIfam" id="NF005567">
    <property type="entry name" value="PRK07238.1"/>
    <property type="match status" value="1"/>
</dbReference>
<proteinExistence type="predicted"/>
<dbReference type="InterPro" id="IPR029033">
    <property type="entry name" value="His_PPase_superfam"/>
</dbReference>
<accession>A0A5J6VA47</accession>
<feature type="binding site" evidence="2">
    <location>
        <position position="287"/>
    </location>
    <ligand>
        <name>substrate</name>
    </ligand>
</feature>
<dbReference type="InterPro" id="IPR002156">
    <property type="entry name" value="RNaseH_domain"/>
</dbReference>
<feature type="active site" description="Tele-phosphohistidine intermediate" evidence="1">
    <location>
        <position position="230"/>
    </location>
</feature>
<dbReference type="InterPro" id="IPR036397">
    <property type="entry name" value="RNaseH_sf"/>
</dbReference>
<keyword evidence="6" id="KW-1185">Reference proteome</keyword>
<dbReference type="GO" id="GO:0003676">
    <property type="term" value="F:nucleic acid binding"/>
    <property type="evidence" value="ECO:0007669"/>
    <property type="project" value="InterPro"/>
</dbReference>
<name>A0A5J6VA47_9MICO</name>
<dbReference type="OrthoDB" id="5296884at2"/>
<dbReference type="GO" id="GO:0004523">
    <property type="term" value="F:RNA-DNA hybrid ribonuclease activity"/>
    <property type="evidence" value="ECO:0007669"/>
    <property type="project" value="InterPro"/>
</dbReference>
<protein>
    <submittedName>
        <fullName evidence="5">Bifunctional RNase H/acid phosphatase</fullName>
    </submittedName>
</protein>
<dbReference type="SUPFAM" id="SSF53098">
    <property type="entry name" value="Ribonuclease H-like"/>
    <property type="match status" value="1"/>
</dbReference>
<dbReference type="EMBL" id="CP044427">
    <property type="protein sequence ID" value="QFG70254.1"/>
    <property type="molecule type" value="Genomic_DNA"/>
</dbReference>
<feature type="region of interest" description="Disordered" evidence="3">
    <location>
        <begin position="131"/>
        <end position="194"/>
    </location>
</feature>
<evidence type="ECO:0000259" key="4">
    <source>
        <dbReference type="PROSITE" id="PS50879"/>
    </source>
</evidence>
<dbReference type="Gene3D" id="3.30.420.10">
    <property type="entry name" value="Ribonuclease H-like superfamily/Ribonuclease H"/>
    <property type="match status" value="1"/>
</dbReference>
<dbReference type="KEGG" id="serw:FY030_09100"/>
<dbReference type="Pfam" id="PF13456">
    <property type="entry name" value="RVT_3"/>
    <property type="match status" value="1"/>
</dbReference>
<dbReference type="CDD" id="cd07040">
    <property type="entry name" value="HP"/>
    <property type="match status" value="1"/>
</dbReference>
<dbReference type="PANTHER" id="PTHR48100:SF59">
    <property type="entry name" value="ADENOSYLCOBALAMIN_ALPHA-RIBAZOLE PHOSPHATASE"/>
    <property type="match status" value="1"/>
</dbReference>